<evidence type="ECO:0000313" key="6">
    <source>
        <dbReference type="Proteomes" id="UP001595844"/>
    </source>
</evidence>
<name>A0ABV8VN55_9NOCA</name>
<dbReference type="InterPro" id="IPR055170">
    <property type="entry name" value="GFO_IDH_MocA-like_dom"/>
</dbReference>
<dbReference type="Proteomes" id="UP001595844">
    <property type="component" value="Unassembled WGS sequence"/>
</dbReference>
<dbReference type="EMBL" id="JBHSDL010000025">
    <property type="protein sequence ID" value="MFC4376225.1"/>
    <property type="molecule type" value="Genomic_DNA"/>
</dbReference>
<dbReference type="SUPFAM" id="SSF51735">
    <property type="entry name" value="NAD(P)-binding Rossmann-fold domains"/>
    <property type="match status" value="1"/>
</dbReference>
<proteinExistence type="inferred from homology"/>
<evidence type="ECO:0000256" key="2">
    <source>
        <dbReference type="ARBA" id="ARBA00023002"/>
    </source>
</evidence>
<feature type="domain" description="GFO/IDH/MocA-like oxidoreductase" evidence="4">
    <location>
        <begin position="132"/>
        <end position="246"/>
    </location>
</feature>
<reference evidence="6" key="1">
    <citation type="journal article" date="2019" name="Int. J. Syst. Evol. Microbiol.">
        <title>The Global Catalogue of Microorganisms (GCM) 10K type strain sequencing project: providing services to taxonomists for standard genome sequencing and annotation.</title>
        <authorList>
            <consortium name="The Broad Institute Genomics Platform"/>
            <consortium name="The Broad Institute Genome Sequencing Center for Infectious Disease"/>
            <person name="Wu L."/>
            <person name="Ma J."/>
        </authorList>
    </citation>
    <scope>NUCLEOTIDE SEQUENCE [LARGE SCALE GENOMIC DNA]</scope>
    <source>
        <strain evidence="6">IBRC-M 10490</strain>
    </source>
</reference>
<dbReference type="InterPro" id="IPR050984">
    <property type="entry name" value="Gfo/Idh/MocA_domain"/>
</dbReference>
<dbReference type="Pfam" id="PF22725">
    <property type="entry name" value="GFO_IDH_MocA_C3"/>
    <property type="match status" value="1"/>
</dbReference>
<dbReference type="SUPFAM" id="SSF55347">
    <property type="entry name" value="Glyceraldehyde-3-phosphate dehydrogenase-like, C-terminal domain"/>
    <property type="match status" value="1"/>
</dbReference>
<organism evidence="5 6">
    <name type="scientific">Nocardia halotolerans</name>
    <dbReference type="NCBI Taxonomy" id="1755878"/>
    <lineage>
        <taxon>Bacteria</taxon>
        <taxon>Bacillati</taxon>
        <taxon>Actinomycetota</taxon>
        <taxon>Actinomycetes</taxon>
        <taxon>Mycobacteriales</taxon>
        <taxon>Nocardiaceae</taxon>
        <taxon>Nocardia</taxon>
    </lineage>
</organism>
<dbReference type="Pfam" id="PF01408">
    <property type="entry name" value="GFO_IDH_MocA"/>
    <property type="match status" value="1"/>
</dbReference>
<keyword evidence="6" id="KW-1185">Reference proteome</keyword>
<dbReference type="InterPro" id="IPR036291">
    <property type="entry name" value="NAD(P)-bd_dom_sf"/>
</dbReference>
<dbReference type="Gene3D" id="3.30.360.10">
    <property type="entry name" value="Dihydrodipicolinate Reductase, domain 2"/>
    <property type="match status" value="1"/>
</dbReference>
<feature type="domain" description="Gfo/Idh/MocA-like oxidoreductase N-terminal" evidence="3">
    <location>
        <begin position="4"/>
        <end position="121"/>
    </location>
</feature>
<keyword evidence="2" id="KW-0560">Oxidoreductase</keyword>
<dbReference type="PANTHER" id="PTHR22604:SF105">
    <property type="entry name" value="TRANS-1,2-DIHYDROBENZENE-1,2-DIOL DEHYDROGENASE"/>
    <property type="match status" value="1"/>
</dbReference>
<comment type="similarity">
    <text evidence="1">Belongs to the Gfo/Idh/MocA family.</text>
</comment>
<dbReference type="RefSeq" id="WP_378564579.1">
    <property type="nucleotide sequence ID" value="NZ_JBHSDL010000025.1"/>
</dbReference>
<dbReference type="PANTHER" id="PTHR22604">
    <property type="entry name" value="OXIDOREDUCTASES"/>
    <property type="match status" value="1"/>
</dbReference>
<accession>A0ABV8VN55</accession>
<evidence type="ECO:0000259" key="3">
    <source>
        <dbReference type="Pfam" id="PF01408"/>
    </source>
</evidence>
<evidence type="ECO:0000256" key="1">
    <source>
        <dbReference type="ARBA" id="ARBA00010928"/>
    </source>
</evidence>
<evidence type="ECO:0000313" key="5">
    <source>
        <dbReference type="EMBL" id="MFC4376225.1"/>
    </source>
</evidence>
<evidence type="ECO:0000259" key="4">
    <source>
        <dbReference type="Pfam" id="PF22725"/>
    </source>
</evidence>
<gene>
    <name evidence="5" type="ORF">ACFO5K_19185</name>
</gene>
<protein>
    <submittedName>
        <fullName evidence="5">Gfo/Idh/MocA family protein</fullName>
    </submittedName>
</protein>
<dbReference type="InterPro" id="IPR000683">
    <property type="entry name" value="Gfo/Idh/MocA-like_OxRdtase_N"/>
</dbReference>
<sequence>MTVTVGILGAARIAPLALVHPARELDGIEVAAVAARAPARAAAFAAEHAIPHVLRDYDQLVDDPRITAIYVPTPAALHGYWIRRAVDAGKHVLCEKPFTANAAEALAIAEHTAGTPLVVMEAFHSLYHPSWATLSRLLASGVIGEVRRASARFVVPHKDPTDIRWQLALGGGALMDLGVYPVRLLRYLFGTPEIRSAVAEHTLGVDSAMTVEFVFPGGITAEAVASMRAHDQVGAELHVTGTSGTVHLRSPYHPHFAGQITILTAAGSRIETCDPRSTYSYQLQAFRDAIGGGAPVVTGAADAAESMRLIDDTYLAAGMRPRVPLC</sequence>
<comment type="caution">
    <text evidence="5">The sequence shown here is derived from an EMBL/GenBank/DDBJ whole genome shotgun (WGS) entry which is preliminary data.</text>
</comment>
<dbReference type="Gene3D" id="3.40.50.720">
    <property type="entry name" value="NAD(P)-binding Rossmann-like Domain"/>
    <property type="match status" value="1"/>
</dbReference>